<dbReference type="Gene3D" id="3.40.350.10">
    <property type="entry name" value="Creatinase/prolidase N-terminal domain"/>
    <property type="match status" value="1"/>
</dbReference>
<comment type="caution">
    <text evidence="4">The sequence shown here is derived from an EMBL/GenBank/DDBJ whole genome shotgun (WGS) entry which is preliminary data.</text>
</comment>
<dbReference type="RefSeq" id="WP_380600333.1">
    <property type="nucleotide sequence ID" value="NZ_JBHSDU010000005.1"/>
</dbReference>
<evidence type="ECO:0000313" key="4">
    <source>
        <dbReference type="EMBL" id="MFC4311630.1"/>
    </source>
</evidence>
<keyword evidence="5" id="KW-1185">Reference proteome</keyword>
<feature type="domain" description="Creatinase N-terminal" evidence="3">
    <location>
        <begin position="46"/>
        <end position="193"/>
    </location>
</feature>
<dbReference type="InterPro" id="IPR000587">
    <property type="entry name" value="Creatinase_N"/>
</dbReference>
<dbReference type="InterPro" id="IPR036005">
    <property type="entry name" value="Creatinase/aminopeptidase-like"/>
</dbReference>
<evidence type="ECO:0000256" key="1">
    <source>
        <dbReference type="SAM" id="MobiDB-lite"/>
    </source>
</evidence>
<dbReference type="SUPFAM" id="SSF53092">
    <property type="entry name" value="Creatinase/prolidase N-terminal domain"/>
    <property type="match status" value="1"/>
</dbReference>
<feature type="region of interest" description="Disordered" evidence="1">
    <location>
        <begin position="1"/>
        <end position="21"/>
    </location>
</feature>
<dbReference type="PANTHER" id="PTHR46112">
    <property type="entry name" value="AMINOPEPTIDASE"/>
    <property type="match status" value="1"/>
</dbReference>
<dbReference type="CDD" id="cd01066">
    <property type="entry name" value="APP_MetAP"/>
    <property type="match status" value="1"/>
</dbReference>
<dbReference type="InterPro" id="IPR050659">
    <property type="entry name" value="Peptidase_M24B"/>
</dbReference>
<dbReference type="Proteomes" id="UP001595904">
    <property type="component" value="Unassembled WGS sequence"/>
</dbReference>
<dbReference type="Gene3D" id="3.90.230.10">
    <property type="entry name" value="Creatinase/methionine aminopeptidase superfamily"/>
    <property type="match status" value="1"/>
</dbReference>
<name>A0ABV8SWR4_9GAMM</name>
<dbReference type="SUPFAM" id="SSF55920">
    <property type="entry name" value="Creatinase/aminopeptidase"/>
    <property type="match status" value="1"/>
</dbReference>
<evidence type="ECO:0000313" key="5">
    <source>
        <dbReference type="Proteomes" id="UP001595904"/>
    </source>
</evidence>
<dbReference type="InterPro" id="IPR000994">
    <property type="entry name" value="Pept_M24"/>
</dbReference>
<evidence type="ECO:0000259" key="2">
    <source>
        <dbReference type="Pfam" id="PF00557"/>
    </source>
</evidence>
<evidence type="ECO:0000259" key="3">
    <source>
        <dbReference type="Pfam" id="PF01321"/>
    </source>
</evidence>
<dbReference type="InterPro" id="IPR029149">
    <property type="entry name" value="Creatin/AminoP/Spt16_N"/>
</dbReference>
<protein>
    <submittedName>
        <fullName evidence="4">M24 family metallopeptidase</fullName>
    </submittedName>
</protein>
<dbReference type="EMBL" id="JBHSDU010000005">
    <property type="protein sequence ID" value="MFC4311630.1"/>
    <property type="molecule type" value="Genomic_DNA"/>
</dbReference>
<proteinExistence type="predicted"/>
<organism evidence="4 5">
    <name type="scientific">Steroidobacter flavus</name>
    <dbReference type="NCBI Taxonomy" id="1842136"/>
    <lineage>
        <taxon>Bacteria</taxon>
        <taxon>Pseudomonadati</taxon>
        <taxon>Pseudomonadota</taxon>
        <taxon>Gammaproteobacteria</taxon>
        <taxon>Steroidobacterales</taxon>
        <taxon>Steroidobacteraceae</taxon>
        <taxon>Steroidobacter</taxon>
    </lineage>
</organism>
<dbReference type="Pfam" id="PF00557">
    <property type="entry name" value="Peptidase_M24"/>
    <property type="match status" value="1"/>
</dbReference>
<accession>A0ABV8SWR4</accession>
<dbReference type="PANTHER" id="PTHR46112:SF2">
    <property type="entry name" value="XAA-PRO AMINOPEPTIDASE P-RELATED"/>
    <property type="match status" value="1"/>
</dbReference>
<sequence length="427" mass="47810">MSGILESVRDQSESDVSQGSVGVSPLGLNLQERAAAIDEERLNRDRLARLRVELSKRGYAGALFSDPINIRYATGTRNMAVWTMHAPGRYAFVGTDGPVVLFEFGSTLHVSRNSSCVDEIRVSTPWFHFLAGCRVQEKTETWATQVIDLLAGYDRSNRRLAVDRCEPWGAQLLIEAGIQLFDAQEAIEHARTIKTPDEILCMQLSVDVADVAIDRMRRALVPGITENQLWSILHETNIAHGGEWIECRLLASGERTNPWFQESSNRLIQAGDIVAFDTDMVGPFGYLADISRSFVCPGRRPTSTQRQLYETAQRQVLTNMELIRPGMEFREFAARCWPMPEEYIPNRYMMTVHGAGMVDEYPSVALMTDWEEWGIDGRFEENMVVCVESFIGKPGAKEGVKLEQQALITRSGAVPMSSTPLIDAIEA</sequence>
<dbReference type="Pfam" id="PF01321">
    <property type="entry name" value="Creatinase_N"/>
    <property type="match status" value="1"/>
</dbReference>
<reference evidence="5" key="1">
    <citation type="journal article" date="2019" name="Int. J. Syst. Evol. Microbiol.">
        <title>The Global Catalogue of Microorganisms (GCM) 10K type strain sequencing project: providing services to taxonomists for standard genome sequencing and annotation.</title>
        <authorList>
            <consortium name="The Broad Institute Genomics Platform"/>
            <consortium name="The Broad Institute Genome Sequencing Center for Infectious Disease"/>
            <person name="Wu L."/>
            <person name="Ma J."/>
        </authorList>
    </citation>
    <scope>NUCLEOTIDE SEQUENCE [LARGE SCALE GENOMIC DNA]</scope>
    <source>
        <strain evidence="5">CGMCC 1.10759</strain>
    </source>
</reference>
<feature type="domain" description="Peptidase M24" evidence="2">
    <location>
        <begin position="201"/>
        <end position="409"/>
    </location>
</feature>
<gene>
    <name evidence="4" type="ORF">ACFPN2_21230</name>
</gene>